<dbReference type="CDD" id="cd02136">
    <property type="entry name" value="PnbA_NfnB-like"/>
    <property type="match status" value="1"/>
</dbReference>
<dbReference type="EMBL" id="VDFP01000013">
    <property type="protein sequence ID" value="MQS76217.1"/>
    <property type="molecule type" value="Genomic_DNA"/>
</dbReference>
<protein>
    <submittedName>
        <fullName evidence="5">Nitroreductase</fullName>
    </submittedName>
</protein>
<organism evidence="5 6">
    <name type="scientific">Companilactobacillus halodurans</name>
    <dbReference type="NCBI Taxonomy" id="2584183"/>
    <lineage>
        <taxon>Bacteria</taxon>
        <taxon>Bacillati</taxon>
        <taxon>Bacillota</taxon>
        <taxon>Bacilli</taxon>
        <taxon>Lactobacillales</taxon>
        <taxon>Lactobacillaceae</taxon>
        <taxon>Companilactobacillus</taxon>
    </lineage>
</organism>
<comment type="similarity">
    <text evidence="1">Belongs to the nitroreductase family.</text>
</comment>
<gene>
    <name evidence="5" type="ORF">FHL05_06020</name>
    <name evidence="4" type="ORF">FHL06_07435</name>
</gene>
<dbReference type="OrthoDB" id="9812105at2"/>
<dbReference type="Pfam" id="PF00881">
    <property type="entry name" value="Nitroreductase"/>
    <property type="match status" value="1"/>
</dbReference>
<dbReference type="InterPro" id="IPR029479">
    <property type="entry name" value="Nitroreductase"/>
</dbReference>
<dbReference type="RefSeq" id="WP_153385609.1">
    <property type="nucleotide sequence ID" value="NZ_VDFO01000018.1"/>
</dbReference>
<dbReference type="EMBL" id="VDFO01000018">
    <property type="protein sequence ID" value="MQS97445.1"/>
    <property type="molecule type" value="Genomic_DNA"/>
</dbReference>
<reference evidence="6 7" key="1">
    <citation type="journal article" date="2019" name="Syst. Appl. Microbiol.">
        <title>Polyphasic characterization of two novel Lactobacillus spp. isolated from blown salami packages: Description of Lactobacillus halodurans sp. nov. and Lactobacillus salsicarnum sp. nov.</title>
        <authorList>
            <person name="Schuster J.A."/>
            <person name="Klingl A."/>
            <person name="Vogel R.F."/>
            <person name="Ehrmann M.A."/>
        </authorList>
    </citation>
    <scope>NUCLEOTIDE SEQUENCE [LARGE SCALE GENOMIC DNA]</scope>
    <source>
        <strain evidence="5 6">TMW 1.1920</strain>
        <strain evidence="4 7">TMW 1.2172</strain>
    </source>
</reference>
<evidence type="ECO:0000256" key="1">
    <source>
        <dbReference type="ARBA" id="ARBA00007118"/>
    </source>
</evidence>
<feature type="domain" description="Nitroreductase" evidence="3">
    <location>
        <begin position="8"/>
        <end position="194"/>
    </location>
</feature>
<evidence type="ECO:0000313" key="6">
    <source>
        <dbReference type="Proteomes" id="UP000371423"/>
    </source>
</evidence>
<comment type="caution">
    <text evidence="5">The sequence shown here is derived from an EMBL/GenBank/DDBJ whole genome shotgun (WGS) entry which is preliminary data.</text>
</comment>
<dbReference type="PANTHER" id="PTHR43673">
    <property type="entry name" value="NAD(P)H NITROREDUCTASE YDGI-RELATED"/>
    <property type="match status" value="1"/>
</dbReference>
<proteinExistence type="inferred from homology"/>
<evidence type="ECO:0000313" key="5">
    <source>
        <dbReference type="EMBL" id="MQS97445.1"/>
    </source>
</evidence>
<dbReference type="InterPro" id="IPR000415">
    <property type="entry name" value="Nitroreductase-like"/>
</dbReference>
<dbReference type="SUPFAM" id="SSF55469">
    <property type="entry name" value="FMN-dependent nitroreductase-like"/>
    <property type="match status" value="1"/>
</dbReference>
<dbReference type="GO" id="GO:0016491">
    <property type="term" value="F:oxidoreductase activity"/>
    <property type="evidence" value="ECO:0007669"/>
    <property type="project" value="UniProtKB-KW"/>
</dbReference>
<name>A0A5P0ZX21_9LACO</name>
<dbReference type="Proteomes" id="UP000371423">
    <property type="component" value="Unassembled WGS sequence"/>
</dbReference>
<dbReference type="PANTHER" id="PTHR43673:SF10">
    <property type="entry name" value="NADH DEHYDROGENASE_NAD(P)H NITROREDUCTASE XCC3605-RELATED"/>
    <property type="match status" value="1"/>
</dbReference>
<evidence type="ECO:0000313" key="4">
    <source>
        <dbReference type="EMBL" id="MQS76217.1"/>
    </source>
</evidence>
<sequence length="218" mass="24945">MEFEDTVNQRHSIRNYSDKKVDPDIIRKIVEIAQKSPSWVDSQPTKVYVAKGKALDNIRTAYQKNDQAKIKSQPDLPVMHREDWNERTQENMQQWRHEIVHHFDDFDQAHTQMTGASVNLYHAPVILFITIPKNSSQWSIFDAGLFSQTLMLAAKNEGLDTIPNYTSVRFPDVVRKEISIPDDETLVVGVALGYASDQTINSFESSRKPVADILKSDN</sequence>
<evidence type="ECO:0000313" key="7">
    <source>
        <dbReference type="Proteomes" id="UP000414364"/>
    </source>
</evidence>
<dbReference type="Gene3D" id="3.40.109.10">
    <property type="entry name" value="NADH Oxidase"/>
    <property type="match status" value="1"/>
</dbReference>
<keyword evidence="6" id="KW-1185">Reference proteome</keyword>
<evidence type="ECO:0000259" key="3">
    <source>
        <dbReference type="Pfam" id="PF00881"/>
    </source>
</evidence>
<dbReference type="Proteomes" id="UP000414364">
    <property type="component" value="Unassembled WGS sequence"/>
</dbReference>
<accession>A0A5P0ZX21</accession>
<dbReference type="AlphaFoldDB" id="A0A5P0ZX21"/>
<evidence type="ECO:0000256" key="2">
    <source>
        <dbReference type="ARBA" id="ARBA00023002"/>
    </source>
</evidence>
<keyword evidence="2" id="KW-0560">Oxidoreductase</keyword>